<proteinExistence type="predicted"/>
<name>A0A4Y6UK37_9PROT</name>
<dbReference type="Proteomes" id="UP000316313">
    <property type="component" value="Chromosome"/>
</dbReference>
<dbReference type="AlphaFoldDB" id="A0A4Y6UK37"/>
<organism evidence="2 3">
    <name type="scientific">Swingsia samuiensis</name>
    <dbReference type="NCBI Taxonomy" id="1293412"/>
    <lineage>
        <taxon>Bacteria</taxon>
        <taxon>Pseudomonadati</taxon>
        <taxon>Pseudomonadota</taxon>
        <taxon>Alphaproteobacteria</taxon>
        <taxon>Acetobacterales</taxon>
        <taxon>Acetobacteraceae</taxon>
        <taxon>Swingsia</taxon>
    </lineage>
</organism>
<feature type="compositionally biased region" description="Basic and acidic residues" evidence="1">
    <location>
        <begin position="1"/>
        <end position="17"/>
    </location>
</feature>
<sequence length="72" mass="8053">MSQNRVEGRVMGKEGARPPKLPKRGPELDEPVLARGLILQARLWATLHPTMCQEVRDHIALRVIEELGAAMD</sequence>
<dbReference type="EMBL" id="CP038141">
    <property type="protein sequence ID" value="QDH17434.1"/>
    <property type="molecule type" value="Genomic_DNA"/>
</dbReference>
<accession>A0A4Y6UK37</accession>
<dbReference type="OrthoDB" id="7276011at2"/>
<gene>
    <name evidence="2" type="ORF">E3D00_07550</name>
</gene>
<reference evidence="2 3" key="1">
    <citation type="submission" date="2019-03" db="EMBL/GenBank/DDBJ databases">
        <title>The complete genome sequence of Swingsia samuiensis NBRC107927(T).</title>
        <authorList>
            <person name="Chua K.-O."/>
            <person name="Chan K.-G."/>
            <person name="See-Too W.-S."/>
        </authorList>
    </citation>
    <scope>NUCLEOTIDE SEQUENCE [LARGE SCALE GENOMIC DNA]</scope>
    <source>
        <strain evidence="2 3">AH83</strain>
    </source>
</reference>
<feature type="region of interest" description="Disordered" evidence="1">
    <location>
        <begin position="1"/>
        <end position="28"/>
    </location>
</feature>
<evidence type="ECO:0000313" key="3">
    <source>
        <dbReference type="Proteomes" id="UP000316313"/>
    </source>
</evidence>
<dbReference type="KEGG" id="ssam:E3D00_07550"/>
<evidence type="ECO:0000313" key="2">
    <source>
        <dbReference type="EMBL" id="QDH17434.1"/>
    </source>
</evidence>
<protein>
    <submittedName>
        <fullName evidence="2">Uncharacterized protein</fullName>
    </submittedName>
</protein>
<dbReference type="RefSeq" id="WP_141461378.1">
    <property type="nucleotide sequence ID" value="NZ_CP038141.1"/>
</dbReference>
<evidence type="ECO:0000256" key="1">
    <source>
        <dbReference type="SAM" id="MobiDB-lite"/>
    </source>
</evidence>
<keyword evidence="3" id="KW-1185">Reference proteome</keyword>